<dbReference type="SUPFAM" id="SSF48452">
    <property type="entry name" value="TPR-like"/>
    <property type="match status" value="1"/>
</dbReference>
<accession>A0A7S1BTH1</accession>
<gene>
    <name evidence="3" type="ORF">CHYS00102_LOCUS23061</name>
</gene>
<dbReference type="EMBL" id="HBFR01031803">
    <property type="protein sequence ID" value="CAD8895847.1"/>
    <property type="molecule type" value="Transcribed_RNA"/>
</dbReference>
<dbReference type="InterPro" id="IPR011990">
    <property type="entry name" value="TPR-like_helical_dom_sf"/>
</dbReference>
<evidence type="ECO:0000313" key="3">
    <source>
        <dbReference type="EMBL" id="CAD8895847.1"/>
    </source>
</evidence>
<feature type="region of interest" description="Disordered" evidence="2">
    <location>
        <begin position="454"/>
        <end position="567"/>
    </location>
</feature>
<dbReference type="PROSITE" id="PS50005">
    <property type="entry name" value="TPR"/>
    <property type="match status" value="1"/>
</dbReference>
<evidence type="ECO:0000256" key="2">
    <source>
        <dbReference type="SAM" id="MobiDB-lite"/>
    </source>
</evidence>
<keyword evidence="1" id="KW-0802">TPR repeat</keyword>
<feature type="repeat" description="TPR" evidence="1">
    <location>
        <begin position="337"/>
        <end position="370"/>
    </location>
</feature>
<reference evidence="3" key="1">
    <citation type="submission" date="2021-01" db="EMBL/GenBank/DDBJ databases">
        <authorList>
            <person name="Corre E."/>
            <person name="Pelletier E."/>
            <person name="Niang G."/>
            <person name="Scheremetjew M."/>
            <person name="Finn R."/>
            <person name="Kale V."/>
            <person name="Holt S."/>
            <person name="Cochrane G."/>
            <person name="Meng A."/>
            <person name="Brown T."/>
            <person name="Cohen L."/>
        </authorList>
    </citation>
    <scope>NUCLEOTIDE SEQUENCE</scope>
    <source>
        <strain evidence="3">308</strain>
    </source>
</reference>
<organism evidence="3">
    <name type="scientific">Corethron hystrix</name>
    <dbReference type="NCBI Taxonomy" id="216773"/>
    <lineage>
        <taxon>Eukaryota</taxon>
        <taxon>Sar</taxon>
        <taxon>Stramenopiles</taxon>
        <taxon>Ochrophyta</taxon>
        <taxon>Bacillariophyta</taxon>
        <taxon>Coscinodiscophyceae</taxon>
        <taxon>Corethrophycidae</taxon>
        <taxon>Corethrales</taxon>
        <taxon>Corethraceae</taxon>
        <taxon>Corethron</taxon>
    </lineage>
</organism>
<dbReference type="Gene3D" id="1.25.40.10">
    <property type="entry name" value="Tetratricopeptide repeat domain"/>
    <property type="match status" value="1"/>
</dbReference>
<dbReference type="AlphaFoldDB" id="A0A7S1BTH1"/>
<proteinExistence type="predicted"/>
<sequence>MRNSMVFSEGKKVPHVAHPEITQAKRIKTLVIEGLAETCSLDQNCWKYLKNDPYINGTRIWLGGAGCCECPDNSLLRGFDACKLAIESGNYHCIVVVQATNVKMVDEFHLKLGSLIKRFVFLGGVVAFPSSQLVVLKVIKNLFERIAWTVGRSYSVRTEWGICLMNKTYVQKIFGRDKISSLKAKCVGLRNVPIHERCFEKDTGVQCSNVLVSKEDRDSENISTTLVHETSISQFDVSIAIHNHGDGSIAYFGDAHFDKATISRISKYIRSRSPNDPICFGRNLSEQTFAKVIRAKINGDTHFKLRNIKAALSSYKVGITKYGDVLGPCPVQKQELAGLLESVSLCLLKMRRPDDALESAERALDLDPGRSKCLFQAAVAYQSLARRRPDLTGFLAHLVAAKKALEKIVDLPDYVDAYEFYKKLERSIQLGENRVNNHTGDGYRVAGPVPGGNVAAAPSAESMAGGGRGRRCAAPGRGAGAHGSEGSFATGDEDRGGGGERLLACSDHSIRSRGAPRGGGAGAGPARTRPVERASSSPHGGMPRDSPDTYGHQRYVSFPLLPREVSP</sequence>
<name>A0A7S1BTH1_9STRA</name>
<protein>
    <submittedName>
        <fullName evidence="3">Uncharacterized protein</fullName>
    </submittedName>
</protein>
<dbReference type="InterPro" id="IPR019734">
    <property type="entry name" value="TPR_rpt"/>
</dbReference>
<evidence type="ECO:0000256" key="1">
    <source>
        <dbReference type="PROSITE-ProRule" id="PRU00339"/>
    </source>
</evidence>